<dbReference type="STRING" id="1802306.A3C72_02420"/>
<dbReference type="AlphaFoldDB" id="A0A1G2MII6"/>
<gene>
    <name evidence="3" type="ORF">A3C72_02420</name>
</gene>
<evidence type="ECO:0000313" key="3">
    <source>
        <dbReference type="EMBL" id="OHA23740.1"/>
    </source>
</evidence>
<comment type="caution">
    <text evidence="3">The sequence shown here is derived from an EMBL/GenBank/DDBJ whole genome shotgun (WGS) entry which is preliminary data.</text>
</comment>
<accession>A0A1G2MII6</accession>
<evidence type="ECO:0000313" key="4">
    <source>
        <dbReference type="Proteomes" id="UP000177130"/>
    </source>
</evidence>
<dbReference type="PANTHER" id="PTHR33969">
    <property type="entry name" value="SEGREGATION AND CONDENSATION PROTEIN A"/>
    <property type="match status" value="1"/>
</dbReference>
<dbReference type="Pfam" id="PF02616">
    <property type="entry name" value="SMC_ScpA"/>
    <property type="match status" value="1"/>
</dbReference>
<evidence type="ECO:0000256" key="1">
    <source>
        <dbReference type="ARBA" id="ARBA00044777"/>
    </source>
</evidence>
<dbReference type="InterPro" id="IPR003768">
    <property type="entry name" value="ScpA"/>
</dbReference>
<sequence length="243" mass="27516">MSEGFRVKMEHFEGPLDLLLNLIEKSKLSISQVSLSKVADDFMVYIESLNDFPVAESADFILVASTLVLIKSKSLLPSLELTEEESGNIEDLERRLRILEKIKRAARDLQNFAGHNQMYFQNERKIIPVFSPHQSIVIPAILAACKTLIMALPKFEKIQKAVVQKVISLEEMIKNLSDRITRSLKMSFRDFTSFGKKEKVSIIVSFLAMLELVKQGAIRVVQDGDFTDISMETEGDVKTPNYS</sequence>
<organism evidence="3 4">
    <name type="scientific">Candidatus Taylorbacteria bacterium RIFCSPHIGHO2_02_FULL_43_32b</name>
    <dbReference type="NCBI Taxonomy" id="1802306"/>
    <lineage>
        <taxon>Bacteria</taxon>
        <taxon>Candidatus Tayloriibacteriota</taxon>
    </lineage>
</organism>
<reference evidence="3 4" key="1">
    <citation type="journal article" date="2016" name="Nat. Commun.">
        <title>Thousands of microbial genomes shed light on interconnected biogeochemical processes in an aquifer system.</title>
        <authorList>
            <person name="Anantharaman K."/>
            <person name="Brown C.T."/>
            <person name="Hug L.A."/>
            <person name="Sharon I."/>
            <person name="Castelle C.J."/>
            <person name="Probst A.J."/>
            <person name="Thomas B.C."/>
            <person name="Singh A."/>
            <person name="Wilkins M.J."/>
            <person name="Karaoz U."/>
            <person name="Brodie E.L."/>
            <person name="Williams K.H."/>
            <person name="Hubbard S.S."/>
            <person name="Banfield J.F."/>
        </authorList>
    </citation>
    <scope>NUCLEOTIDE SEQUENCE [LARGE SCALE GENOMIC DNA]</scope>
</reference>
<dbReference type="Proteomes" id="UP000177130">
    <property type="component" value="Unassembled WGS sequence"/>
</dbReference>
<dbReference type="InterPro" id="IPR023093">
    <property type="entry name" value="ScpA-like_C"/>
</dbReference>
<protein>
    <recommendedName>
        <fullName evidence="1">Segregation and condensation protein A</fullName>
    </recommendedName>
</protein>
<dbReference type="PANTHER" id="PTHR33969:SF2">
    <property type="entry name" value="SEGREGATION AND CONDENSATION PROTEIN A"/>
    <property type="match status" value="1"/>
</dbReference>
<dbReference type="Gene3D" id="6.10.250.2410">
    <property type="match status" value="1"/>
</dbReference>
<feature type="coiled-coil region" evidence="2">
    <location>
        <begin position="82"/>
        <end position="109"/>
    </location>
</feature>
<dbReference type="Gene3D" id="1.10.10.580">
    <property type="entry name" value="Structural maintenance of chromosome 1. Chain E"/>
    <property type="match status" value="1"/>
</dbReference>
<keyword evidence="2" id="KW-0175">Coiled coil</keyword>
<proteinExistence type="predicted"/>
<evidence type="ECO:0000256" key="2">
    <source>
        <dbReference type="SAM" id="Coils"/>
    </source>
</evidence>
<name>A0A1G2MII6_9BACT</name>
<dbReference type="EMBL" id="MHRK01000027">
    <property type="protein sequence ID" value="OHA23740.1"/>
    <property type="molecule type" value="Genomic_DNA"/>
</dbReference>